<comment type="subcellular location">
    <subcellularLocation>
        <location evidence="1">Membrane</location>
        <topology evidence="1">Multi-pass membrane protein</topology>
    </subcellularLocation>
</comment>
<dbReference type="SUPFAM" id="SSF103473">
    <property type="entry name" value="MFS general substrate transporter"/>
    <property type="match status" value="1"/>
</dbReference>
<feature type="transmembrane region" description="Helical" evidence="5">
    <location>
        <begin position="357"/>
        <end position="375"/>
    </location>
</feature>
<feature type="transmembrane region" description="Helical" evidence="5">
    <location>
        <begin position="457"/>
        <end position="475"/>
    </location>
</feature>
<dbReference type="EMBL" id="LVVM01000189">
    <property type="protein sequence ID" value="OJA21335.1"/>
    <property type="molecule type" value="Genomic_DNA"/>
</dbReference>
<proteinExistence type="predicted"/>
<evidence type="ECO:0000256" key="5">
    <source>
        <dbReference type="SAM" id="Phobius"/>
    </source>
</evidence>
<dbReference type="OrthoDB" id="410267at2759"/>
<feature type="transmembrane region" description="Helical" evidence="5">
    <location>
        <begin position="100"/>
        <end position="124"/>
    </location>
</feature>
<gene>
    <name evidence="6" type="ORF">AZE42_07120</name>
</gene>
<feature type="transmembrane region" description="Helical" evidence="5">
    <location>
        <begin position="519"/>
        <end position="538"/>
    </location>
</feature>
<keyword evidence="4 5" id="KW-0472">Membrane</keyword>
<dbReference type="Pfam" id="PF07690">
    <property type="entry name" value="MFS_1"/>
    <property type="match status" value="1"/>
</dbReference>
<evidence type="ECO:0000256" key="1">
    <source>
        <dbReference type="ARBA" id="ARBA00004141"/>
    </source>
</evidence>
<evidence type="ECO:0008006" key="8">
    <source>
        <dbReference type="Google" id="ProtNLM"/>
    </source>
</evidence>
<accession>A0A1J8QL02</accession>
<evidence type="ECO:0000256" key="2">
    <source>
        <dbReference type="ARBA" id="ARBA00022692"/>
    </source>
</evidence>
<dbReference type="GO" id="GO:0000329">
    <property type="term" value="C:fungal-type vacuole membrane"/>
    <property type="evidence" value="ECO:0007669"/>
    <property type="project" value="TreeGrafter"/>
</dbReference>
<dbReference type="PANTHER" id="PTHR21576">
    <property type="entry name" value="UNCHARACTERIZED NODULIN-LIKE PROTEIN"/>
    <property type="match status" value="1"/>
</dbReference>
<keyword evidence="3 5" id="KW-1133">Transmembrane helix</keyword>
<dbReference type="GO" id="GO:0022857">
    <property type="term" value="F:transmembrane transporter activity"/>
    <property type="evidence" value="ECO:0007669"/>
    <property type="project" value="InterPro"/>
</dbReference>
<feature type="transmembrane region" description="Helical" evidence="5">
    <location>
        <begin position="300"/>
        <end position="318"/>
    </location>
</feature>
<evidence type="ECO:0000313" key="6">
    <source>
        <dbReference type="EMBL" id="OJA21335.1"/>
    </source>
</evidence>
<dbReference type="InterPro" id="IPR011701">
    <property type="entry name" value="MFS"/>
</dbReference>
<sequence>MIRYLSYRSIFSAVGCTFAPLAYPVECHWPRRELCANHFNPAYTTNSELYLVGVYSSSPIWGRVVDSKGTRIPLIGACTCLFFGYLGIKRMYDDGAGDTVSFLHLAVLIVCTFMTGVAGSAGLAAAMNTTAKSFPDSARGTTTGLVLSGFGLSAFFFATIASVAFPGDISALLLVLAIGTAIPMLLGLVIVRQVPLPPASSRLGVEGGLRGREEYQPIPSGDAALFISDNNSHDSLLNPTSAHGQEVSNYHVPEASTAVELVQDRSTSRGSRATRSVSRGKTVHDGPNIYGKQLWLTPDFHLLFTITALLSGTGLMYINNVGSISQALYAKGNPDYDRLESARWQAAQVSTLSICNFAGRVLIGTFLGLFTSLFAHSRPAGLIADFTRIRLRLPRVYCFCIVSALFVVSQVYAINVDDVAHLWKATVLLGLAYGGLFGICPTIIIDWFGLAHLSENWGYVSLSPLLGGNLFSLMFGRNLDAHAPDDDSSTHSPLSLIKRAGPPNDHQCFDGRECYVSSLYVTVGACLFALVLSAWAGIRDQRKTAEAKRELVWDAEE</sequence>
<dbReference type="STRING" id="180088.A0A1J8QL02"/>
<feature type="transmembrane region" description="Helical" evidence="5">
    <location>
        <begin position="396"/>
        <end position="415"/>
    </location>
</feature>
<dbReference type="PANTHER" id="PTHR21576:SF160">
    <property type="entry name" value="NODULIN-LIKE DOMAIN-CONTAINING PROTEIN"/>
    <property type="match status" value="1"/>
</dbReference>
<evidence type="ECO:0000256" key="3">
    <source>
        <dbReference type="ARBA" id="ARBA00022989"/>
    </source>
</evidence>
<keyword evidence="7" id="KW-1185">Reference proteome</keyword>
<comment type="caution">
    <text evidence="6">The sequence shown here is derived from an EMBL/GenBank/DDBJ whole genome shotgun (WGS) entry which is preliminary data.</text>
</comment>
<dbReference type="Gene3D" id="1.20.1250.20">
    <property type="entry name" value="MFS general substrate transporter like domains"/>
    <property type="match status" value="2"/>
</dbReference>
<feature type="transmembrane region" description="Helical" evidence="5">
    <location>
        <begin position="171"/>
        <end position="191"/>
    </location>
</feature>
<feature type="transmembrane region" description="Helical" evidence="5">
    <location>
        <begin position="427"/>
        <end position="450"/>
    </location>
</feature>
<keyword evidence="2 5" id="KW-0812">Transmembrane</keyword>
<evidence type="ECO:0000313" key="7">
    <source>
        <dbReference type="Proteomes" id="UP000183567"/>
    </source>
</evidence>
<protein>
    <recommendedName>
        <fullName evidence="8">Nodulin-like domain-containing protein</fullName>
    </recommendedName>
</protein>
<name>A0A1J8QL02_9AGAM</name>
<dbReference type="Proteomes" id="UP000183567">
    <property type="component" value="Unassembled WGS sequence"/>
</dbReference>
<dbReference type="AlphaFoldDB" id="A0A1J8QL02"/>
<feature type="transmembrane region" description="Helical" evidence="5">
    <location>
        <begin position="72"/>
        <end position="88"/>
    </location>
</feature>
<organism evidence="6 7">
    <name type="scientific">Rhizopogon vesiculosus</name>
    <dbReference type="NCBI Taxonomy" id="180088"/>
    <lineage>
        <taxon>Eukaryota</taxon>
        <taxon>Fungi</taxon>
        <taxon>Dikarya</taxon>
        <taxon>Basidiomycota</taxon>
        <taxon>Agaricomycotina</taxon>
        <taxon>Agaricomycetes</taxon>
        <taxon>Agaricomycetidae</taxon>
        <taxon>Boletales</taxon>
        <taxon>Suillineae</taxon>
        <taxon>Rhizopogonaceae</taxon>
        <taxon>Rhizopogon</taxon>
    </lineage>
</organism>
<evidence type="ECO:0000256" key="4">
    <source>
        <dbReference type="ARBA" id="ARBA00023136"/>
    </source>
</evidence>
<feature type="transmembrane region" description="Helical" evidence="5">
    <location>
        <begin position="145"/>
        <end position="165"/>
    </location>
</feature>
<reference evidence="6 7" key="1">
    <citation type="submission" date="2016-03" db="EMBL/GenBank/DDBJ databases">
        <title>Comparative genomics of the ectomycorrhizal sister species Rhizopogon vinicolor and Rhizopogon vesiculosus (Basidiomycota: Boletales) reveals a divergence of the mating type B locus.</title>
        <authorList>
            <person name="Mujic A.B."/>
            <person name="Kuo A."/>
            <person name="Tritt A."/>
            <person name="Lipzen A."/>
            <person name="Chen C."/>
            <person name="Johnson J."/>
            <person name="Sharma A."/>
            <person name="Barry K."/>
            <person name="Grigoriev I.V."/>
            <person name="Spatafora J.W."/>
        </authorList>
    </citation>
    <scope>NUCLEOTIDE SEQUENCE [LARGE SCALE GENOMIC DNA]</scope>
    <source>
        <strain evidence="6 7">AM-OR11-056</strain>
    </source>
</reference>
<dbReference type="InterPro" id="IPR036259">
    <property type="entry name" value="MFS_trans_sf"/>
</dbReference>